<keyword evidence="1" id="KW-0812">Transmembrane</keyword>
<evidence type="ECO:0000256" key="1">
    <source>
        <dbReference type="SAM" id="Phobius"/>
    </source>
</evidence>
<dbReference type="InterPro" id="IPR021514">
    <property type="entry name" value="DUF3176"/>
</dbReference>
<feature type="transmembrane region" description="Helical" evidence="1">
    <location>
        <begin position="146"/>
        <end position="169"/>
    </location>
</feature>
<dbReference type="Pfam" id="PF11374">
    <property type="entry name" value="DUF3176"/>
    <property type="match status" value="1"/>
</dbReference>
<feature type="transmembrane region" description="Helical" evidence="1">
    <location>
        <begin position="88"/>
        <end position="113"/>
    </location>
</feature>
<protein>
    <submittedName>
        <fullName evidence="2">Uncharacterized protein</fullName>
    </submittedName>
</protein>
<sequence>MRGVLTNHLSPTHHQAIMYSPINRNGTKPYSELSPKSTFQQGPLRCIRSRWWIWELFGMITCVICLLAICITLRVFDGKPLPSIPFSISLNTIASLLGTAIKTTLLLVVTSAISQLKWLWFHRTDRELQDLQVFDEASRGPWGAMVLLKTSGISLASLGALIVLLLLAFDPFVQQLIATPQRQIASTANSTVVKRALAFNLSNQYDLAEGRGTGSAFLRMSGDIPLSQMRTAVANGANSGILVPELNPSCPTSTCNWPGFTSLGLCSKCRNVTDFAKDNWKCQQKDDMHRTCNYNLPNSAFNYTYFGVVTNNSKGWDIEIADEVRQRTWTTTITKTDADQNVFLVVSTIAMVENNLLIPGGEREQVREAHECSLSMCVVEHELAVDHGVTNHTRKTTEQPFVTRVVTSNNVTGSTAYEVEPATVRGVKYSIDGASTLRGLQQAITLAFEGNVTVQTINSSIAGSQPSIDGNVVPTNDLNQFFYIGFNFTQSIDNVANSVSRYMRSLSNETTVGQSIATETYIHVRWPWIAFPVVLVFAGLVLLALAAWETRRRGIEVWKYSCLPLLFHGVQRRSSSQEDFSSNPMDTIEEMEEEANRIRVKLGRGSSGGAWMLRQDERGYDLDLR</sequence>
<gene>
    <name evidence="2" type="ORF">EJ08DRAFT_620730</name>
</gene>
<evidence type="ECO:0000313" key="3">
    <source>
        <dbReference type="Proteomes" id="UP000800235"/>
    </source>
</evidence>
<feature type="transmembrane region" description="Helical" evidence="1">
    <location>
        <begin position="51"/>
        <end position="76"/>
    </location>
</feature>
<evidence type="ECO:0000313" key="2">
    <source>
        <dbReference type="EMBL" id="KAF2420526.1"/>
    </source>
</evidence>
<dbReference type="Proteomes" id="UP000800235">
    <property type="component" value="Unassembled WGS sequence"/>
</dbReference>
<dbReference type="AlphaFoldDB" id="A0A9P4TTR8"/>
<organism evidence="2 3">
    <name type="scientific">Tothia fuscella</name>
    <dbReference type="NCBI Taxonomy" id="1048955"/>
    <lineage>
        <taxon>Eukaryota</taxon>
        <taxon>Fungi</taxon>
        <taxon>Dikarya</taxon>
        <taxon>Ascomycota</taxon>
        <taxon>Pezizomycotina</taxon>
        <taxon>Dothideomycetes</taxon>
        <taxon>Pleosporomycetidae</taxon>
        <taxon>Venturiales</taxon>
        <taxon>Cylindrosympodiaceae</taxon>
        <taxon>Tothia</taxon>
    </lineage>
</organism>
<name>A0A9P4TTR8_9PEZI</name>
<keyword evidence="3" id="KW-1185">Reference proteome</keyword>
<dbReference type="PANTHER" id="PTHR35394:SF5">
    <property type="entry name" value="DUF3176 DOMAIN-CONTAINING PROTEIN"/>
    <property type="match status" value="1"/>
</dbReference>
<dbReference type="OrthoDB" id="5242705at2759"/>
<keyword evidence="1" id="KW-0472">Membrane</keyword>
<dbReference type="EMBL" id="MU007109">
    <property type="protein sequence ID" value="KAF2420526.1"/>
    <property type="molecule type" value="Genomic_DNA"/>
</dbReference>
<comment type="caution">
    <text evidence="2">The sequence shown here is derived from an EMBL/GenBank/DDBJ whole genome shotgun (WGS) entry which is preliminary data.</text>
</comment>
<feature type="transmembrane region" description="Helical" evidence="1">
    <location>
        <begin position="526"/>
        <end position="548"/>
    </location>
</feature>
<keyword evidence="1" id="KW-1133">Transmembrane helix</keyword>
<dbReference type="PANTHER" id="PTHR35394">
    <property type="entry name" value="DUF3176 DOMAIN-CONTAINING PROTEIN"/>
    <property type="match status" value="1"/>
</dbReference>
<accession>A0A9P4TTR8</accession>
<reference evidence="2" key="1">
    <citation type="journal article" date="2020" name="Stud. Mycol.">
        <title>101 Dothideomycetes genomes: a test case for predicting lifestyles and emergence of pathogens.</title>
        <authorList>
            <person name="Haridas S."/>
            <person name="Albert R."/>
            <person name="Binder M."/>
            <person name="Bloem J."/>
            <person name="Labutti K."/>
            <person name="Salamov A."/>
            <person name="Andreopoulos B."/>
            <person name="Baker S."/>
            <person name="Barry K."/>
            <person name="Bills G."/>
            <person name="Bluhm B."/>
            <person name="Cannon C."/>
            <person name="Castanera R."/>
            <person name="Culley D."/>
            <person name="Daum C."/>
            <person name="Ezra D."/>
            <person name="Gonzalez J."/>
            <person name="Henrissat B."/>
            <person name="Kuo A."/>
            <person name="Liang C."/>
            <person name="Lipzen A."/>
            <person name="Lutzoni F."/>
            <person name="Magnuson J."/>
            <person name="Mondo S."/>
            <person name="Nolan M."/>
            <person name="Ohm R."/>
            <person name="Pangilinan J."/>
            <person name="Park H.-J."/>
            <person name="Ramirez L."/>
            <person name="Alfaro M."/>
            <person name="Sun H."/>
            <person name="Tritt A."/>
            <person name="Yoshinaga Y."/>
            <person name="Zwiers L.-H."/>
            <person name="Turgeon B."/>
            <person name="Goodwin S."/>
            <person name="Spatafora J."/>
            <person name="Crous P."/>
            <person name="Grigoriev I."/>
        </authorList>
    </citation>
    <scope>NUCLEOTIDE SEQUENCE</scope>
    <source>
        <strain evidence="2">CBS 130266</strain>
    </source>
</reference>
<proteinExistence type="predicted"/>